<evidence type="ECO:0000313" key="1">
    <source>
        <dbReference type="EMBL" id="SFH74410.1"/>
    </source>
</evidence>
<sequence>MSKTFNFYCDESCHLERDGMPYMLIAYVSSAYNQVKLHQANIKALREKHKCFGEIKWTKISRSQAQFYLDVVEYFFSSDLQFRAIVVAKEKVSTDNFDDFYYKMYYQLLHHKICMDYNYNVYLDIKDTLSAWKVRRLKEILNLKYSSIRTVQNIRSHESVLMQLTDLLMGAISYHLRGEHKVIAKNKIIEKITAHAKFPLDRSTPKSSDKFNLFFIDLQ</sequence>
<dbReference type="OrthoDB" id="9799211at2"/>
<keyword evidence="2" id="KW-1185">Reference proteome</keyword>
<dbReference type="RefSeq" id="WP_090622348.1">
    <property type="nucleotide sequence ID" value="NZ_FOQO01000001.1"/>
</dbReference>
<name>A0A1I3CIK9_9SPHI</name>
<dbReference type="EMBL" id="FOQO01000001">
    <property type="protein sequence ID" value="SFH74410.1"/>
    <property type="molecule type" value="Genomic_DNA"/>
</dbReference>
<evidence type="ECO:0008006" key="3">
    <source>
        <dbReference type="Google" id="ProtNLM"/>
    </source>
</evidence>
<reference evidence="1 2" key="1">
    <citation type="submission" date="2016-10" db="EMBL/GenBank/DDBJ databases">
        <authorList>
            <person name="de Groot N.N."/>
        </authorList>
    </citation>
    <scope>NUCLEOTIDE SEQUENCE [LARGE SCALE GENOMIC DNA]</scope>
    <source>
        <strain evidence="1 2">RK1</strain>
    </source>
</reference>
<gene>
    <name evidence="1" type="ORF">SAMN05444682_10154</name>
</gene>
<protein>
    <recommendedName>
        <fullName evidence="3">DUF3800 domain-containing protein</fullName>
    </recommendedName>
</protein>
<dbReference type="InterPro" id="IPR024524">
    <property type="entry name" value="DUF3800"/>
</dbReference>
<dbReference type="AlphaFoldDB" id="A0A1I3CIK9"/>
<proteinExistence type="predicted"/>
<dbReference type="Proteomes" id="UP000198670">
    <property type="component" value="Unassembled WGS sequence"/>
</dbReference>
<evidence type="ECO:0000313" key="2">
    <source>
        <dbReference type="Proteomes" id="UP000198670"/>
    </source>
</evidence>
<dbReference type="STRING" id="1477437.SAMN05444682_10154"/>
<organism evidence="1 2">
    <name type="scientific">Parapedobacter indicus</name>
    <dbReference type="NCBI Taxonomy" id="1477437"/>
    <lineage>
        <taxon>Bacteria</taxon>
        <taxon>Pseudomonadati</taxon>
        <taxon>Bacteroidota</taxon>
        <taxon>Sphingobacteriia</taxon>
        <taxon>Sphingobacteriales</taxon>
        <taxon>Sphingobacteriaceae</taxon>
        <taxon>Parapedobacter</taxon>
    </lineage>
</organism>
<accession>A0A1I3CIK9</accession>
<dbReference type="Pfam" id="PF12686">
    <property type="entry name" value="DUF3800"/>
    <property type="match status" value="1"/>
</dbReference>